<evidence type="ECO:0000256" key="2">
    <source>
        <dbReference type="ARBA" id="ARBA00022801"/>
    </source>
</evidence>
<dbReference type="InterPro" id="IPR014001">
    <property type="entry name" value="Helicase_ATP-bd"/>
</dbReference>
<dbReference type="InterPro" id="IPR000330">
    <property type="entry name" value="SNF2_N"/>
</dbReference>
<keyword evidence="2" id="KW-0378">Hydrolase</keyword>
<dbReference type="PROSITE" id="PS51192">
    <property type="entry name" value="HELICASE_ATP_BIND_1"/>
    <property type="match status" value="1"/>
</dbReference>
<keyword evidence="3" id="KW-0067">ATP-binding</keyword>
<dbReference type="EMBL" id="DUZY01000002">
    <property type="protein sequence ID" value="DAD27042.1"/>
    <property type="molecule type" value="Genomic_DNA"/>
</dbReference>
<comment type="caution">
    <text evidence="5">The sequence shown here is derived from an EMBL/GenBank/DDBJ whole genome shotgun (WGS) entry which is preliminary data.</text>
</comment>
<evidence type="ECO:0000256" key="1">
    <source>
        <dbReference type="ARBA" id="ARBA00022741"/>
    </source>
</evidence>
<dbReference type="Proteomes" id="UP000607653">
    <property type="component" value="Unassembled WGS sequence"/>
</dbReference>
<dbReference type="InterPro" id="IPR027417">
    <property type="entry name" value="P-loop_NTPase"/>
</dbReference>
<dbReference type="GO" id="GO:0005524">
    <property type="term" value="F:ATP binding"/>
    <property type="evidence" value="ECO:0007669"/>
    <property type="project" value="UniProtKB-KW"/>
</dbReference>
<keyword evidence="1" id="KW-0547">Nucleotide-binding</keyword>
<dbReference type="PANTHER" id="PTHR45626:SF22">
    <property type="entry name" value="DNA REPAIR PROTEIN RAD5"/>
    <property type="match status" value="1"/>
</dbReference>
<accession>A0A822Y440</accession>
<organism evidence="5 6">
    <name type="scientific">Nelumbo nucifera</name>
    <name type="common">Sacred lotus</name>
    <dbReference type="NCBI Taxonomy" id="4432"/>
    <lineage>
        <taxon>Eukaryota</taxon>
        <taxon>Viridiplantae</taxon>
        <taxon>Streptophyta</taxon>
        <taxon>Embryophyta</taxon>
        <taxon>Tracheophyta</taxon>
        <taxon>Spermatophyta</taxon>
        <taxon>Magnoliopsida</taxon>
        <taxon>Proteales</taxon>
        <taxon>Nelumbonaceae</taxon>
        <taxon>Nelumbo</taxon>
    </lineage>
</organism>
<evidence type="ECO:0000313" key="6">
    <source>
        <dbReference type="Proteomes" id="UP000607653"/>
    </source>
</evidence>
<evidence type="ECO:0000259" key="4">
    <source>
        <dbReference type="PROSITE" id="PS51192"/>
    </source>
</evidence>
<dbReference type="AlphaFoldDB" id="A0A822Y440"/>
<dbReference type="Pfam" id="PF00176">
    <property type="entry name" value="SNF2-rel_dom"/>
    <property type="match status" value="1"/>
</dbReference>
<dbReference type="CDD" id="cd18008">
    <property type="entry name" value="DEXDc_SHPRH-like"/>
    <property type="match status" value="1"/>
</dbReference>
<sequence>MQEIVLYVSFYIHSSIFTEGDKSSWKLEVPSYFDSTLYPLPTLFKLLKIKPYQKAEFTPDDLDNRKSSLNLEGDSDDTATLLPLLKQRKGGQHPEQSNDEQVISKSALNKLVESNKGIDVKQAAKTLHPCWSAYRICDKRASAIYVNNFSGEATTQFPSASEIARADAVGLGKTVTTIALMLANRGRGKPDDEEDFMITDVATNYEKTNRSNKAFKTKAPATVTTGTLIVCPMALLGQWKDEIETHLEPKSLSIFVHYGGDRTNDPKVLSGYDVVLTTYGVLTATYKNDSNKSIFHKVQWFRVVLDEAHTIKSSRTLGALAAFELNAHCS</sequence>
<feature type="domain" description="Helicase ATP-binding" evidence="4">
    <location>
        <begin position="154"/>
        <end position="330"/>
    </location>
</feature>
<dbReference type="GO" id="GO:0016787">
    <property type="term" value="F:hydrolase activity"/>
    <property type="evidence" value="ECO:0007669"/>
    <property type="project" value="UniProtKB-KW"/>
</dbReference>
<proteinExistence type="predicted"/>
<evidence type="ECO:0000256" key="3">
    <source>
        <dbReference type="ARBA" id="ARBA00022840"/>
    </source>
</evidence>
<dbReference type="SUPFAM" id="SSF52540">
    <property type="entry name" value="P-loop containing nucleoside triphosphate hydrolases"/>
    <property type="match status" value="1"/>
</dbReference>
<name>A0A822Y440_NELNU</name>
<keyword evidence="6" id="KW-1185">Reference proteome</keyword>
<dbReference type="Gene3D" id="3.40.50.10810">
    <property type="entry name" value="Tandem AAA-ATPase domain"/>
    <property type="match status" value="1"/>
</dbReference>
<dbReference type="InterPro" id="IPR038718">
    <property type="entry name" value="SNF2-like_sf"/>
</dbReference>
<reference evidence="5 6" key="1">
    <citation type="journal article" date="2020" name="Mol. Biol. Evol.">
        <title>Distinct Expression and Methylation Patterns for Genes with Different Fates following a Single Whole-Genome Duplication in Flowering Plants.</title>
        <authorList>
            <person name="Shi T."/>
            <person name="Rahmani R.S."/>
            <person name="Gugger P.F."/>
            <person name="Wang M."/>
            <person name="Li H."/>
            <person name="Zhang Y."/>
            <person name="Li Z."/>
            <person name="Wang Q."/>
            <person name="Van de Peer Y."/>
            <person name="Marchal K."/>
            <person name="Chen J."/>
        </authorList>
    </citation>
    <scope>NUCLEOTIDE SEQUENCE [LARGE SCALE GENOMIC DNA]</scope>
    <source>
        <tissue evidence="5">Leaf</tissue>
    </source>
</reference>
<protein>
    <recommendedName>
        <fullName evidence="4">Helicase ATP-binding domain-containing protein</fullName>
    </recommendedName>
</protein>
<dbReference type="InterPro" id="IPR050628">
    <property type="entry name" value="SNF2_RAD54_helicase_TF"/>
</dbReference>
<evidence type="ECO:0000313" key="5">
    <source>
        <dbReference type="EMBL" id="DAD27042.1"/>
    </source>
</evidence>
<dbReference type="PANTHER" id="PTHR45626">
    <property type="entry name" value="TRANSCRIPTION TERMINATION FACTOR 2-RELATED"/>
    <property type="match status" value="1"/>
</dbReference>
<gene>
    <name evidence="5" type="ORF">HUJ06_028510</name>
</gene>